<accession>A0AA40G775</accession>
<evidence type="ECO:0000313" key="1">
    <source>
        <dbReference type="EMBL" id="KAK1132003.1"/>
    </source>
</evidence>
<reference evidence="1" key="1">
    <citation type="submission" date="2021-10" db="EMBL/GenBank/DDBJ databases">
        <title>Melipona bicolor Genome sequencing and assembly.</title>
        <authorList>
            <person name="Araujo N.S."/>
            <person name="Arias M.C."/>
        </authorList>
    </citation>
    <scope>NUCLEOTIDE SEQUENCE</scope>
    <source>
        <strain evidence="1">USP_2M_L1-L4_2017</strain>
        <tissue evidence="1">Whole body</tissue>
    </source>
</reference>
<evidence type="ECO:0000313" key="2">
    <source>
        <dbReference type="Proteomes" id="UP001177670"/>
    </source>
</evidence>
<dbReference type="AlphaFoldDB" id="A0AA40G775"/>
<protein>
    <submittedName>
        <fullName evidence="1">Uncharacterized protein</fullName>
    </submittedName>
</protein>
<name>A0AA40G775_9HYME</name>
<dbReference type="EMBL" id="JAHYIQ010000005">
    <property type="protein sequence ID" value="KAK1132003.1"/>
    <property type="molecule type" value="Genomic_DNA"/>
</dbReference>
<organism evidence="1 2">
    <name type="scientific">Melipona bicolor</name>
    <dbReference type="NCBI Taxonomy" id="60889"/>
    <lineage>
        <taxon>Eukaryota</taxon>
        <taxon>Metazoa</taxon>
        <taxon>Ecdysozoa</taxon>
        <taxon>Arthropoda</taxon>
        <taxon>Hexapoda</taxon>
        <taxon>Insecta</taxon>
        <taxon>Pterygota</taxon>
        <taxon>Neoptera</taxon>
        <taxon>Endopterygota</taxon>
        <taxon>Hymenoptera</taxon>
        <taxon>Apocrita</taxon>
        <taxon>Aculeata</taxon>
        <taxon>Apoidea</taxon>
        <taxon>Anthophila</taxon>
        <taxon>Apidae</taxon>
        <taxon>Melipona</taxon>
    </lineage>
</organism>
<keyword evidence="2" id="KW-1185">Reference proteome</keyword>
<dbReference type="Proteomes" id="UP001177670">
    <property type="component" value="Unassembled WGS sequence"/>
</dbReference>
<comment type="caution">
    <text evidence="1">The sequence shown here is derived from an EMBL/GenBank/DDBJ whole genome shotgun (WGS) entry which is preliminary data.</text>
</comment>
<sequence length="105" mass="12272">MSNNIYYTISEFRTPISFILAIQDSDTTTVLLNVKRSFIVASLVNVCSQQRGMTLRAPLHARKNWSTDKRKWWHLLPLTCSRRFFRFLLDIVVWGIATHGLGHFF</sequence>
<proteinExistence type="predicted"/>
<gene>
    <name evidence="1" type="ORF">K0M31_016145</name>
</gene>